<dbReference type="eggNOG" id="ENOG502RXZG">
    <property type="taxonomic scope" value="Eukaryota"/>
</dbReference>
<reference evidence="4" key="3">
    <citation type="submission" date="2025-09" db="UniProtKB">
        <authorList>
            <consortium name="Ensembl"/>
        </authorList>
    </citation>
    <scope>IDENTIFICATION</scope>
</reference>
<dbReference type="STRING" id="7918.ENSLOCP00000001071"/>
<organism evidence="4 5">
    <name type="scientific">Lepisosteus oculatus</name>
    <name type="common">Spotted gar</name>
    <dbReference type="NCBI Taxonomy" id="7918"/>
    <lineage>
        <taxon>Eukaryota</taxon>
        <taxon>Metazoa</taxon>
        <taxon>Chordata</taxon>
        <taxon>Craniata</taxon>
        <taxon>Vertebrata</taxon>
        <taxon>Euteleostomi</taxon>
        <taxon>Actinopterygii</taxon>
        <taxon>Neopterygii</taxon>
        <taxon>Holostei</taxon>
        <taxon>Semionotiformes</taxon>
        <taxon>Lepisosteidae</taxon>
        <taxon>Lepisosteus</taxon>
    </lineage>
</organism>
<feature type="compositionally biased region" description="Gly residues" evidence="3">
    <location>
        <begin position="16"/>
        <end position="38"/>
    </location>
</feature>
<dbReference type="InParanoid" id="W5LY64"/>
<evidence type="ECO:0000256" key="1">
    <source>
        <dbReference type="ARBA" id="ARBA00022737"/>
    </source>
</evidence>
<dbReference type="FunCoup" id="W5LY64">
    <property type="interactions" value="430"/>
</dbReference>
<dbReference type="Gene3D" id="1.25.40.10">
    <property type="entry name" value="Tetratricopeptide repeat domain"/>
    <property type="match status" value="1"/>
</dbReference>
<dbReference type="SUPFAM" id="SSF48452">
    <property type="entry name" value="TPR-like"/>
    <property type="match status" value="1"/>
</dbReference>
<keyword evidence="5" id="KW-1185">Reference proteome</keyword>
<evidence type="ECO:0000313" key="4">
    <source>
        <dbReference type="Ensembl" id="ENSLOCP00000001071.1"/>
    </source>
</evidence>
<proteinExistence type="predicted"/>
<evidence type="ECO:0000256" key="2">
    <source>
        <dbReference type="ARBA" id="ARBA00022803"/>
    </source>
</evidence>
<dbReference type="EMBL" id="AHAT01034200">
    <property type="status" value="NOT_ANNOTATED_CDS"/>
    <property type="molecule type" value="Genomic_DNA"/>
</dbReference>
<accession>W5LY64</accession>
<dbReference type="Ensembl" id="ENSLOCT00000001075.1">
    <property type="protein sequence ID" value="ENSLOCP00000001071.1"/>
    <property type="gene ID" value="ENSLOCG00000000958.1"/>
</dbReference>
<dbReference type="AlphaFoldDB" id="W5LY64"/>
<dbReference type="OMA" id="ETRVEMA"/>
<protein>
    <submittedName>
        <fullName evidence="4">Tetratricopeptide repeat domain 9C</fullName>
    </submittedName>
</protein>
<evidence type="ECO:0000256" key="3">
    <source>
        <dbReference type="SAM" id="MobiDB-lite"/>
    </source>
</evidence>
<reference evidence="4" key="2">
    <citation type="submission" date="2025-08" db="UniProtKB">
        <authorList>
            <consortium name="Ensembl"/>
        </authorList>
    </citation>
    <scope>IDENTIFICATION</scope>
</reference>
<evidence type="ECO:0000313" key="5">
    <source>
        <dbReference type="Proteomes" id="UP000018468"/>
    </source>
</evidence>
<keyword evidence="1" id="KW-0677">Repeat</keyword>
<dbReference type="GO" id="GO:0061371">
    <property type="term" value="P:determination of heart left/right asymmetry"/>
    <property type="evidence" value="ECO:0007669"/>
    <property type="project" value="Ensembl"/>
</dbReference>
<name>W5LY64_LEPOC</name>
<reference evidence="5" key="1">
    <citation type="submission" date="2011-12" db="EMBL/GenBank/DDBJ databases">
        <title>The Draft Genome of Lepisosteus oculatus.</title>
        <authorList>
            <consortium name="The Broad Institute Genome Assembly &amp; Analysis Group"/>
            <consortium name="Computational R&amp;D Group"/>
            <consortium name="and Sequencing Platform"/>
            <person name="Di Palma F."/>
            <person name="Alfoldi J."/>
            <person name="Johnson J."/>
            <person name="Berlin A."/>
            <person name="Gnerre S."/>
            <person name="Jaffe D."/>
            <person name="MacCallum I."/>
            <person name="Young S."/>
            <person name="Walker B.J."/>
            <person name="Lander E.S."/>
            <person name="Lindblad-Toh K."/>
        </authorList>
    </citation>
    <scope>NUCLEOTIDE SEQUENCE [LARGE SCALE GENOMIC DNA]</scope>
</reference>
<sequence>MAEEGAAGWGAELGPEGAGSERGPGEGPAGCSRGGAGPGAPEAEAQLQEAVLRKAQGNELYRDRRYRAAIGKYHRALLLLRGLDPEVTAPMRSFVAQRAVLSAQQEALLRSTQVDCYNNLAAPAACLLQRPLVDYARVREYSLRVLRWREGDVKALYRAGVATLQLGDPRTARQYLLQASRGQPHDANVRKYLRLTEERLSSDHERAGAVIQGFGQQRAIPPAHRPGDGG</sequence>
<dbReference type="HOGENOM" id="CLU_100621_1_0_1"/>
<dbReference type="Proteomes" id="UP000018468">
    <property type="component" value="Linkage group LG28"/>
</dbReference>
<dbReference type="PANTHER" id="PTHR11242:SF14">
    <property type="entry name" value="TETRATRICOPEPTIDE REPEAT PROTEIN 9C"/>
    <property type="match status" value="1"/>
</dbReference>
<dbReference type="GO" id="GO:0032474">
    <property type="term" value="P:otolith morphogenesis"/>
    <property type="evidence" value="ECO:0007669"/>
    <property type="project" value="Ensembl"/>
</dbReference>
<dbReference type="InterPro" id="IPR011990">
    <property type="entry name" value="TPR-like_helical_dom_sf"/>
</dbReference>
<dbReference type="PANTHER" id="PTHR11242">
    <property type="entry name" value="ARYL HYDROCARBON RECEPTOR INTERACTING PROTEIN RELATED"/>
    <property type="match status" value="1"/>
</dbReference>
<dbReference type="InterPro" id="IPR039663">
    <property type="entry name" value="AIP/AIPL1/TTC9"/>
</dbReference>
<feature type="region of interest" description="Disordered" evidence="3">
    <location>
        <begin position="1"/>
        <end position="44"/>
    </location>
</feature>
<feature type="compositionally biased region" description="Low complexity" evidence="3">
    <location>
        <begin position="1"/>
        <end position="15"/>
    </location>
</feature>
<dbReference type="GeneTree" id="ENSGT00940000161805"/>
<dbReference type="EMBL" id="AHAT01034198">
    <property type="status" value="NOT_ANNOTATED_CDS"/>
    <property type="molecule type" value="Genomic_DNA"/>
</dbReference>
<keyword evidence="2" id="KW-0802">TPR repeat</keyword>
<dbReference type="Bgee" id="ENSLOCG00000000958">
    <property type="expression patterns" value="Expressed in zone of skin and 13 other cell types or tissues"/>
</dbReference>
<dbReference type="EMBL" id="AHAT01034199">
    <property type="status" value="NOT_ANNOTATED_CDS"/>
    <property type="molecule type" value="Genomic_DNA"/>
</dbReference>
<dbReference type="GO" id="GO:0060271">
    <property type="term" value="P:cilium assembly"/>
    <property type="evidence" value="ECO:0007669"/>
    <property type="project" value="Ensembl"/>
</dbReference>